<feature type="transmembrane region" description="Helical" evidence="2">
    <location>
        <begin position="380"/>
        <end position="400"/>
    </location>
</feature>
<feature type="chain" id="PRO_5040851099" evidence="3">
    <location>
        <begin position="24"/>
        <end position="503"/>
    </location>
</feature>
<dbReference type="OrthoDB" id="4582561at2759"/>
<name>A0A9W4UUB0_9PLEO</name>
<feature type="transmembrane region" description="Helical" evidence="2">
    <location>
        <begin position="324"/>
        <end position="346"/>
    </location>
</feature>
<comment type="caution">
    <text evidence="4">The sequence shown here is derived from an EMBL/GenBank/DDBJ whole genome shotgun (WGS) entry which is preliminary data.</text>
</comment>
<dbReference type="AlphaFoldDB" id="A0A9W4UUB0"/>
<feature type="region of interest" description="Disordered" evidence="1">
    <location>
        <begin position="28"/>
        <end position="55"/>
    </location>
</feature>
<feature type="signal peptide" evidence="3">
    <location>
        <begin position="1"/>
        <end position="23"/>
    </location>
</feature>
<accession>A0A9W4UUB0</accession>
<feature type="transmembrane region" description="Helical" evidence="2">
    <location>
        <begin position="421"/>
        <end position="443"/>
    </location>
</feature>
<keyword evidence="2" id="KW-0812">Transmembrane</keyword>
<feature type="transmembrane region" description="Helical" evidence="2">
    <location>
        <begin position="282"/>
        <end position="303"/>
    </location>
</feature>
<evidence type="ECO:0000256" key="2">
    <source>
        <dbReference type="SAM" id="Phobius"/>
    </source>
</evidence>
<keyword evidence="5" id="KW-1185">Reference proteome</keyword>
<feature type="transmembrane region" description="Helical" evidence="2">
    <location>
        <begin position="463"/>
        <end position="483"/>
    </location>
</feature>
<evidence type="ECO:0000256" key="3">
    <source>
        <dbReference type="SAM" id="SignalP"/>
    </source>
</evidence>
<evidence type="ECO:0000313" key="4">
    <source>
        <dbReference type="EMBL" id="CAI6340483.1"/>
    </source>
</evidence>
<feature type="compositionally biased region" description="Low complexity" evidence="1">
    <location>
        <begin position="28"/>
        <end position="39"/>
    </location>
</feature>
<gene>
    <name evidence="4" type="ORF">PDIGIT_LOCUS13659</name>
</gene>
<keyword evidence="2" id="KW-0472">Membrane</keyword>
<keyword evidence="2" id="KW-1133">Transmembrane helix</keyword>
<dbReference type="EMBL" id="CAOQHR010000010">
    <property type="protein sequence ID" value="CAI6340483.1"/>
    <property type="molecule type" value="Genomic_DNA"/>
</dbReference>
<organism evidence="4 5">
    <name type="scientific">Periconia digitata</name>
    <dbReference type="NCBI Taxonomy" id="1303443"/>
    <lineage>
        <taxon>Eukaryota</taxon>
        <taxon>Fungi</taxon>
        <taxon>Dikarya</taxon>
        <taxon>Ascomycota</taxon>
        <taxon>Pezizomycotina</taxon>
        <taxon>Dothideomycetes</taxon>
        <taxon>Pleosporomycetidae</taxon>
        <taxon>Pleosporales</taxon>
        <taxon>Massarineae</taxon>
        <taxon>Periconiaceae</taxon>
        <taxon>Periconia</taxon>
    </lineage>
</organism>
<evidence type="ECO:0000313" key="5">
    <source>
        <dbReference type="Proteomes" id="UP001152607"/>
    </source>
</evidence>
<protein>
    <submittedName>
        <fullName evidence="4">Uncharacterized protein</fullName>
    </submittedName>
</protein>
<sequence>MLFLSTTLLILIQFMAFSACAKSHTHASTKNSTHTSTKTATHKSKPTHTPSTINSTHDTIIEGCKLRAGWRKNLASFDATQDCRSLNEILGTAKYLHQVDFCAAKPDIVLKYINASLSKSPGGQPKSCEVNHWYYGDYGGKQAQPFCRNATDIVSKGYGTNKTYNKYLTRTQPYLSVFHGPRSACNEKLKSDLEAMGDPDISGIGVMVSQSIGIGFLLLFFAASRWPEFMPTINILKSLQYFYATTTLLAFSVTTAAIVTFWRRRAETNQIYANFGYVNLYAYSTLALAPPLSIMPAVVLVTLPSKAWKEKGKEAEDGAGNVKLALARLTVTLLYLYCVVVLWVIWSVGIKGQRQPTHVEFGNRLNINVSGFLYERAGTYIYALGTLMIALPTIGLLAWTGMSGLRWACTTDEKGQRLERFTFICSGLCLVFGLTQFAMFVYIRSQAIGQAHGKTSEMDWGFGQILVLFTWLPLLLTIMSEIWKHCITRIRKLEWYTRLLGAC</sequence>
<feature type="transmembrane region" description="Helical" evidence="2">
    <location>
        <begin position="201"/>
        <end position="221"/>
    </location>
</feature>
<proteinExistence type="predicted"/>
<evidence type="ECO:0000256" key="1">
    <source>
        <dbReference type="SAM" id="MobiDB-lite"/>
    </source>
</evidence>
<feature type="transmembrane region" description="Helical" evidence="2">
    <location>
        <begin position="241"/>
        <end position="262"/>
    </location>
</feature>
<keyword evidence="3" id="KW-0732">Signal</keyword>
<reference evidence="4" key="1">
    <citation type="submission" date="2023-01" db="EMBL/GenBank/DDBJ databases">
        <authorList>
            <person name="Van Ghelder C."/>
            <person name="Rancurel C."/>
        </authorList>
    </citation>
    <scope>NUCLEOTIDE SEQUENCE</scope>
    <source>
        <strain evidence="4">CNCM I-4278</strain>
    </source>
</reference>
<dbReference type="Proteomes" id="UP001152607">
    <property type="component" value="Unassembled WGS sequence"/>
</dbReference>